<evidence type="ECO:0000256" key="2">
    <source>
        <dbReference type="ARBA" id="ARBA00022670"/>
    </source>
</evidence>
<dbReference type="InterPro" id="IPR001915">
    <property type="entry name" value="Peptidase_M48"/>
</dbReference>
<evidence type="ECO:0000256" key="5">
    <source>
        <dbReference type="ARBA" id="ARBA00022801"/>
    </source>
</evidence>
<protein>
    <submittedName>
        <fullName evidence="13">Heat shock protein HtpX</fullName>
    </submittedName>
</protein>
<dbReference type="EMBL" id="CXST01000007">
    <property type="protein sequence ID" value="CTQ47372.1"/>
    <property type="molecule type" value="Genomic_DNA"/>
</dbReference>
<evidence type="ECO:0000256" key="6">
    <source>
        <dbReference type="ARBA" id="ARBA00022833"/>
    </source>
</evidence>
<keyword evidence="6 10" id="KW-0862">Zinc</keyword>
<feature type="transmembrane region" description="Helical" evidence="11">
    <location>
        <begin position="12"/>
        <end position="36"/>
    </location>
</feature>
<evidence type="ECO:0000256" key="11">
    <source>
        <dbReference type="SAM" id="Phobius"/>
    </source>
</evidence>
<reference evidence="14" key="1">
    <citation type="submission" date="2015-07" db="EMBL/GenBank/DDBJ databases">
        <authorList>
            <person name="Rodrigo-Torres Lidia"/>
            <person name="Arahal R.David."/>
        </authorList>
    </citation>
    <scope>NUCLEOTIDE SEQUENCE [LARGE SCALE GENOMIC DNA]</scope>
    <source>
        <strain evidence="14">CECT 4801</strain>
    </source>
</reference>
<dbReference type="RefSeq" id="WP_055661419.1">
    <property type="nucleotide sequence ID" value="NZ_CXST01000007.1"/>
</dbReference>
<keyword evidence="9 11" id="KW-0472">Membrane</keyword>
<dbReference type="Gene3D" id="3.30.2010.10">
    <property type="entry name" value="Metalloproteases ('zincins'), catalytic domain"/>
    <property type="match status" value="1"/>
</dbReference>
<dbReference type="GO" id="GO:0046872">
    <property type="term" value="F:metal ion binding"/>
    <property type="evidence" value="ECO:0007669"/>
    <property type="project" value="UniProtKB-KW"/>
</dbReference>
<dbReference type="PANTHER" id="PTHR43221:SF2">
    <property type="entry name" value="PROTEASE HTPX HOMOLOG"/>
    <property type="match status" value="1"/>
</dbReference>
<dbReference type="PANTHER" id="PTHR43221">
    <property type="entry name" value="PROTEASE HTPX"/>
    <property type="match status" value="1"/>
</dbReference>
<accession>A0A0M6YBC1</accession>
<keyword evidence="1" id="KW-1003">Cell membrane</keyword>
<feature type="transmembrane region" description="Helical" evidence="11">
    <location>
        <begin position="204"/>
        <end position="225"/>
    </location>
</feature>
<dbReference type="GO" id="GO:0006508">
    <property type="term" value="P:proteolysis"/>
    <property type="evidence" value="ECO:0007669"/>
    <property type="project" value="UniProtKB-KW"/>
</dbReference>
<comment type="similarity">
    <text evidence="10">Belongs to the peptidase M48 family.</text>
</comment>
<evidence type="ECO:0000256" key="10">
    <source>
        <dbReference type="RuleBase" id="RU003983"/>
    </source>
</evidence>
<keyword evidence="13" id="KW-0346">Stress response</keyword>
<keyword evidence="4" id="KW-0479">Metal-binding</keyword>
<organism evidence="13 14">
    <name type="scientific">Roseibium aggregatum</name>
    <dbReference type="NCBI Taxonomy" id="187304"/>
    <lineage>
        <taxon>Bacteria</taxon>
        <taxon>Pseudomonadati</taxon>
        <taxon>Pseudomonadota</taxon>
        <taxon>Alphaproteobacteria</taxon>
        <taxon>Hyphomicrobiales</taxon>
        <taxon>Stappiaceae</taxon>
        <taxon>Roseibium</taxon>
    </lineage>
</organism>
<dbReference type="InterPro" id="IPR050083">
    <property type="entry name" value="HtpX_protease"/>
</dbReference>
<keyword evidence="8 10" id="KW-0482">Metalloprotease</keyword>
<keyword evidence="7 11" id="KW-1133">Transmembrane helix</keyword>
<evidence type="ECO:0000256" key="7">
    <source>
        <dbReference type="ARBA" id="ARBA00022989"/>
    </source>
</evidence>
<name>A0A0M6YBC1_9HYPH</name>
<dbReference type="AlphaFoldDB" id="A0A0M6YBC1"/>
<dbReference type="OrthoDB" id="15218at2"/>
<feature type="domain" description="Peptidase M48" evidence="12">
    <location>
        <begin position="98"/>
        <end position="288"/>
    </location>
</feature>
<evidence type="ECO:0000313" key="13">
    <source>
        <dbReference type="EMBL" id="CTQ47372.1"/>
    </source>
</evidence>
<evidence type="ECO:0000256" key="4">
    <source>
        <dbReference type="ARBA" id="ARBA00022723"/>
    </source>
</evidence>
<keyword evidence="3 11" id="KW-0812">Transmembrane</keyword>
<keyword evidence="5 10" id="KW-0378">Hydrolase</keyword>
<evidence type="ECO:0000259" key="12">
    <source>
        <dbReference type="Pfam" id="PF01435"/>
    </source>
</evidence>
<dbReference type="GO" id="GO:0004222">
    <property type="term" value="F:metalloendopeptidase activity"/>
    <property type="evidence" value="ECO:0007669"/>
    <property type="project" value="InterPro"/>
</dbReference>
<feature type="transmembrane region" description="Helical" evidence="11">
    <location>
        <begin position="179"/>
        <end position="198"/>
    </location>
</feature>
<sequence>MKPIFRVAVIEVTRLLALTAGATSAFLLTAFSISLLNIPYSLIYGPLPFEEWQVTAFAVAIAVAPAVFVAYVPSFAASGFDIRLSARRLSQREKNLIAEVEKVLQARAEETGIKLPQVVWRVQDIGEINAFAYAHNRVCFTKGILHKYGDTQAGIERLAGVAAHEIGHLRNWDTRIHMFLHYLNLPVNFGIGLANATINQIPIAGLIFTVATVLFRIPCDIAYFLNESTSQLREYQADRFAARLMNGVGLSEFLDDLTHQDDLQGDTFTAWMMRSHPPTELRHDELAKASD</sequence>
<proteinExistence type="inferred from homology"/>
<feature type="transmembrane region" description="Helical" evidence="11">
    <location>
        <begin position="56"/>
        <end position="80"/>
    </location>
</feature>
<evidence type="ECO:0000256" key="8">
    <source>
        <dbReference type="ARBA" id="ARBA00023049"/>
    </source>
</evidence>
<evidence type="ECO:0000256" key="9">
    <source>
        <dbReference type="ARBA" id="ARBA00023136"/>
    </source>
</evidence>
<keyword evidence="14" id="KW-1185">Reference proteome</keyword>
<comment type="cofactor">
    <cofactor evidence="10">
        <name>Zn(2+)</name>
        <dbReference type="ChEBI" id="CHEBI:29105"/>
    </cofactor>
    <text evidence="10">Binds 1 zinc ion per subunit.</text>
</comment>
<evidence type="ECO:0000256" key="1">
    <source>
        <dbReference type="ARBA" id="ARBA00022475"/>
    </source>
</evidence>
<dbReference type="Proteomes" id="UP000048926">
    <property type="component" value="Unassembled WGS sequence"/>
</dbReference>
<evidence type="ECO:0000256" key="3">
    <source>
        <dbReference type="ARBA" id="ARBA00022692"/>
    </source>
</evidence>
<dbReference type="Pfam" id="PF01435">
    <property type="entry name" value="Peptidase_M48"/>
    <property type="match status" value="1"/>
</dbReference>
<keyword evidence="2 10" id="KW-0645">Protease</keyword>
<evidence type="ECO:0000313" key="14">
    <source>
        <dbReference type="Proteomes" id="UP000048926"/>
    </source>
</evidence>
<gene>
    <name evidence="13" type="ORF">LAL4801_05834</name>
</gene>